<gene>
    <name evidence="4" type="ORF">ACFFGN_16105</name>
</gene>
<dbReference type="Gene3D" id="1.50.10.10">
    <property type="match status" value="1"/>
</dbReference>
<evidence type="ECO:0000313" key="5">
    <source>
        <dbReference type="Proteomes" id="UP001589890"/>
    </source>
</evidence>
<feature type="domain" description="Putative glycogen debranching enzyme N-terminal" evidence="2">
    <location>
        <begin position="15"/>
        <end position="192"/>
    </location>
</feature>
<accession>A0ABV6QPH1</accession>
<feature type="domain" description="Mannosylglycerate hydrolase MGH1-like glycoside hydrolase" evidence="3">
    <location>
        <begin position="351"/>
        <end position="569"/>
    </location>
</feature>
<dbReference type="InterPro" id="IPR054491">
    <property type="entry name" value="MGH1-like_GH"/>
</dbReference>
<comment type="caution">
    <text evidence="4">The sequence shown here is derived from an EMBL/GenBank/DDBJ whole genome shotgun (WGS) entry which is preliminary data.</text>
</comment>
<reference evidence="4 5" key="1">
    <citation type="submission" date="2024-09" db="EMBL/GenBank/DDBJ databases">
        <authorList>
            <person name="Sun Q."/>
            <person name="Mori K."/>
        </authorList>
    </citation>
    <scope>NUCLEOTIDE SEQUENCE [LARGE SCALE GENOMIC DNA]</scope>
    <source>
        <strain evidence="4 5">CGMCC 1.15906</strain>
    </source>
</reference>
<protein>
    <submittedName>
        <fullName evidence="4">Glycogen debranching N-terminal domain-containing protein</fullName>
    </submittedName>
</protein>
<dbReference type="Pfam" id="PF22422">
    <property type="entry name" value="MGH1-like_GH"/>
    <property type="match status" value="1"/>
</dbReference>
<keyword evidence="5" id="KW-1185">Reference proteome</keyword>
<dbReference type="InterPro" id="IPR008928">
    <property type="entry name" value="6-hairpin_glycosidase_sf"/>
</dbReference>
<organism evidence="4 5">
    <name type="scientific">Kribbella deserti</name>
    <dbReference type="NCBI Taxonomy" id="1926257"/>
    <lineage>
        <taxon>Bacteria</taxon>
        <taxon>Bacillati</taxon>
        <taxon>Actinomycetota</taxon>
        <taxon>Actinomycetes</taxon>
        <taxon>Propionibacteriales</taxon>
        <taxon>Kribbellaceae</taxon>
        <taxon>Kribbella</taxon>
    </lineage>
</organism>
<evidence type="ECO:0000259" key="2">
    <source>
        <dbReference type="Pfam" id="PF14742"/>
    </source>
</evidence>
<evidence type="ECO:0000259" key="3">
    <source>
        <dbReference type="Pfam" id="PF22422"/>
    </source>
</evidence>
<dbReference type="Proteomes" id="UP001589890">
    <property type="component" value="Unassembled WGS sequence"/>
</dbReference>
<feature type="region of interest" description="Disordered" evidence="1">
    <location>
        <begin position="662"/>
        <end position="688"/>
    </location>
</feature>
<dbReference type="InterPro" id="IPR012341">
    <property type="entry name" value="6hp_glycosidase-like_sf"/>
</dbReference>
<sequence>MTYAQDLVVTLAAPWVVMAPRSGQLTGTGAEGVYAADRRLLSRCLLLVDGHEPVPIHLDEYDASTVQYDAVLPGLGDPGHDPTVTLHRHRHLDSASLTETVTVTNRSRQTIEYDLTLDLAADLANTAAVRSEAAAALPPITPERTANGLRWSGDDVTAEVVLAPEAASLDLDGRVTWPCRTVAGESTTLTLRLTLSRAEPAQGFRIAPPTVRTSYDQVTVDCDDSRVVRWFDRSLEDVRGLMLAEGEDRYLGAGPPWYLTLFGRDSLISSGMLVGVDPGLTAGTLRALARHQGTEHDEGAAEQPGKIPHELREAVADHGGGLVLPPAYYGTHDATPLWITTLHKAWRWGMPSAEVAALLPAVEQALTWIRDGADPDRDGFLEYLDTSGHGLANQGWKDSVDAVQWPDGTFAKAPIALSEVQAYAYAAAIAGADLLTAYGRSGDEWRTWADAMKTRFREAFWVDGYPAIALDAAKRPVAGPASNMGHLLGTGLLDPDEEAIVAARLGTPELDSGFGLRTLATTATRFNPLGYHTGSVWPHDTAIAVAGLYAAGQADIAGSFVSGLTRAAEAFGYRLPELYDGSGGGGTPAPYPLACRPQAWAAASVVAVLVAALGIEPDVPNGVLRIAPADPFPWRRFELRGLRVGNGVLSVRVESGELTVLSAPGNLEPTTRDGGHRKGDRHRDDVSG</sequence>
<dbReference type="RefSeq" id="WP_380048196.1">
    <property type="nucleotide sequence ID" value="NZ_JBHLTC010000018.1"/>
</dbReference>
<dbReference type="EMBL" id="JBHLTC010000018">
    <property type="protein sequence ID" value="MFC0625607.1"/>
    <property type="molecule type" value="Genomic_DNA"/>
</dbReference>
<proteinExistence type="predicted"/>
<dbReference type="InterPro" id="IPR032856">
    <property type="entry name" value="GDE_N_bis"/>
</dbReference>
<evidence type="ECO:0000313" key="4">
    <source>
        <dbReference type="EMBL" id="MFC0625607.1"/>
    </source>
</evidence>
<dbReference type="Pfam" id="PF14742">
    <property type="entry name" value="GDE_N_bis"/>
    <property type="match status" value="1"/>
</dbReference>
<dbReference type="SUPFAM" id="SSF48208">
    <property type="entry name" value="Six-hairpin glycosidases"/>
    <property type="match status" value="1"/>
</dbReference>
<evidence type="ECO:0000256" key="1">
    <source>
        <dbReference type="SAM" id="MobiDB-lite"/>
    </source>
</evidence>
<name>A0ABV6QPH1_9ACTN</name>
<feature type="compositionally biased region" description="Basic and acidic residues" evidence="1">
    <location>
        <begin position="670"/>
        <end position="688"/>
    </location>
</feature>